<accession>A0ABX2H315</accession>
<feature type="transmembrane region" description="Helical" evidence="1">
    <location>
        <begin position="12"/>
        <end position="29"/>
    </location>
</feature>
<organism evidence="2 3">
    <name type="scientific">Faecalicatena fissicatena</name>
    <dbReference type="NCBI Taxonomy" id="290055"/>
    <lineage>
        <taxon>Bacteria</taxon>
        <taxon>Bacillati</taxon>
        <taxon>Bacillota</taxon>
        <taxon>Clostridia</taxon>
        <taxon>Lachnospirales</taxon>
        <taxon>Lachnospiraceae</taxon>
        <taxon>Faecalicatena</taxon>
    </lineage>
</organism>
<keyword evidence="3" id="KW-1185">Reference proteome</keyword>
<evidence type="ECO:0000313" key="2">
    <source>
        <dbReference type="EMBL" id="NSG31507.1"/>
    </source>
</evidence>
<keyword evidence="1" id="KW-1133">Transmembrane helix</keyword>
<dbReference type="Proteomes" id="UP000821846">
    <property type="component" value="Unassembled WGS sequence"/>
</dbReference>
<keyword evidence="1" id="KW-0472">Membrane</keyword>
<sequence>MILWIGNNIDGLIIGVVTSILVSIIGWLVKQGILIMVNKSSKYSGKWIQLIYEHNNYSGIPIKKDIYCIKHKKIRYSGKLVVNMEGTIERFYPEFQKHRKWDVIGYLQGDVLTLLYQSQEGQKSRGCIYARLYTDFEFRGFYLEEHKDGRIDKTPVIIKKDRNDW</sequence>
<dbReference type="RefSeq" id="WP_173867116.1">
    <property type="nucleotide sequence ID" value="NZ_JAAWUU010000101.1"/>
</dbReference>
<evidence type="ECO:0000313" key="3">
    <source>
        <dbReference type="Proteomes" id="UP000821846"/>
    </source>
</evidence>
<evidence type="ECO:0000256" key="1">
    <source>
        <dbReference type="SAM" id="Phobius"/>
    </source>
</evidence>
<keyword evidence="1" id="KW-0812">Transmembrane</keyword>
<evidence type="ECO:0008006" key="4">
    <source>
        <dbReference type="Google" id="ProtNLM"/>
    </source>
</evidence>
<dbReference type="EMBL" id="JAAWUZ010000102">
    <property type="protein sequence ID" value="NSG31507.1"/>
    <property type="molecule type" value="Genomic_DNA"/>
</dbReference>
<protein>
    <recommendedName>
        <fullName evidence="4">DUF5675 domain-containing protein</fullName>
    </recommendedName>
</protein>
<proteinExistence type="predicted"/>
<gene>
    <name evidence="2" type="ORF">HFM93_14950</name>
</gene>
<comment type="caution">
    <text evidence="2">The sequence shown here is derived from an EMBL/GenBank/DDBJ whole genome shotgun (WGS) entry which is preliminary data.</text>
</comment>
<reference evidence="2 3" key="1">
    <citation type="journal article" date="2020" name="Cell Host Microbe">
        <title>Functional and Genomic Variation between Human-Derived Isolates of Lachnospiraceae Reveals Inter- and Intra-Species Diversity.</title>
        <authorList>
            <person name="Sorbara M.T."/>
            <person name="Littmann E.R."/>
            <person name="Fontana E."/>
            <person name="Moody T.U."/>
            <person name="Kohout C.E."/>
            <person name="Gjonbalaj M."/>
            <person name="Eaton V."/>
            <person name="Seok R."/>
            <person name="Leiner I.M."/>
            <person name="Pamer E.G."/>
        </authorList>
    </citation>
    <scope>NUCLEOTIDE SEQUENCE [LARGE SCALE GENOMIC DNA]</scope>
    <source>
        <strain evidence="2 3">MSK.14.16</strain>
    </source>
</reference>
<name>A0ABX2H315_9FIRM</name>